<gene>
    <name evidence="1" type="ORF">QG37_01071</name>
</gene>
<dbReference type="EMBL" id="LGST01000008">
    <property type="protein sequence ID" value="KNE01735.1"/>
    <property type="molecule type" value="Genomic_DNA"/>
</dbReference>
<accession>A0A0L0P675</accession>
<organism evidence="1 2">
    <name type="scientific">Candidozyma auris</name>
    <name type="common">Yeast</name>
    <name type="synonym">Candida auris</name>
    <dbReference type="NCBI Taxonomy" id="498019"/>
    <lineage>
        <taxon>Eukaryota</taxon>
        <taxon>Fungi</taxon>
        <taxon>Dikarya</taxon>
        <taxon>Ascomycota</taxon>
        <taxon>Saccharomycotina</taxon>
        <taxon>Pichiomycetes</taxon>
        <taxon>Metschnikowiaceae</taxon>
        <taxon>Candidozyma</taxon>
    </lineage>
</organism>
<dbReference type="Proteomes" id="UP000037122">
    <property type="component" value="Unassembled WGS sequence"/>
</dbReference>
<protein>
    <submittedName>
        <fullName evidence="1">Uncharacterized protein</fullName>
    </submittedName>
</protein>
<evidence type="ECO:0000313" key="2">
    <source>
        <dbReference type="Proteomes" id="UP000037122"/>
    </source>
</evidence>
<dbReference type="AlphaFoldDB" id="A0A0L0P675"/>
<name>A0A0L0P675_CANAR</name>
<evidence type="ECO:0000313" key="1">
    <source>
        <dbReference type="EMBL" id="KNE01735.1"/>
    </source>
</evidence>
<sequence>MILEVEKKKKKKGIAFSPLKEIDLSWGFESKWQWHLP</sequence>
<comment type="caution">
    <text evidence="1">The sequence shown here is derived from an EMBL/GenBank/DDBJ whole genome shotgun (WGS) entry which is preliminary data.</text>
</comment>
<proteinExistence type="predicted"/>
<reference evidence="2" key="1">
    <citation type="journal article" date="2015" name="BMC Genomics">
        <title>Draft genome of a commonly misdiagnosed multidrug resistant pathogen Candida auris.</title>
        <authorList>
            <person name="Chatterjee S."/>
            <person name="Alampalli S.V."/>
            <person name="Nageshan R.K."/>
            <person name="Chettiar S.T."/>
            <person name="Joshi S."/>
            <person name="Tatu U.S."/>
        </authorList>
    </citation>
    <scope>NUCLEOTIDE SEQUENCE [LARGE SCALE GENOMIC DNA]</scope>
    <source>
        <strain evidence="2">6684</strain>
    </source>
</reference>